<feature type="non-terminal residue" evidence="1">
    <location>
        <position position="1"/>
    </location>
</feature>
<dbReference type="Proteomes" id="UP000823941">
    <property type="component" value="Chromosome 20"/>
</dbReference>
<reference evidence="1 2" key="1">
    <citation type="submission" date="2021-06" db="EMBL/GenBank/DDBJ databases">
        <title>A haploid diamondback moth (Plutella xylostella L.) genome assembly resolves 31 chromosomes and identifies a diamide resistance mutation.</title>
        <authorList>
            <person name="Ward C.M."/>
            <person name="Perry K.D."/>
            <person name="Baker G."/>
            <person name="Powis K."/>
            <person name="Heckel D.G."/>
            <person name="Baxter S.W."/>
        </authorList>
    </citation>
    <scope>NUCLEOTIDE SEQUENCE [LARGE SCALE GENOMIC DNA]</scope>
    <source>
        <strain evidence="1 2">LV</strain>
        <tissue evidence="1">Single pupa</tissue>
    </source>
</reference>
<proteinExistence type="predicted"/>
<keyword evidence="2" id="KW-1185">Reference proteome</keyword>
<dbReference type="EMBL" id="JAHIBW010000020">
    <property type="protein sequence ID" value="KAG7300833.1"/>
    <property type="molecule type" value="Genomic_DNA"/>
</dbReference>
<protein>
    <submittedName>
        <fullName evidence="1">Uncharacterized protein</fullName>
    </submittedName>
</protein>
<sequence>LNARRDRLIFTFNQYYDVHIKIAACDNEDKEDFYLMEDKYLFALAKIDESLKRN</sequence>
<feature type="non-terminal residue" evidence="1">
    <location>
        <position position="54"/>
    </location>
</feature>
<organism evidence="1 2">
    <name type="scientific">Plutella xylostella</name>
    <name type="common">Diamondback moth</name>
    <name type="synonym">Plutella maculipennis</name>
    <dbReference type="NCBI Taxonomy" id="51655"/>
    <lineage>
        <taxon>Eukaryota</taxon>
        <taxon>Metazoa</taxon>
        <taxon>Ecdysozoa</taxon>
        <taxon>Arthropoda</taxon>
        <taxon>Hexapoda</taxon>
        <taxon>Insecta</taxon>
        <taxon>Pterygota</taxon>
        <taxon>Neoptera</taxon>
        <taxon>Endopterygota</taxon>
        <taxon>Lepidoptera</taxon>
        <taxon>Glossata</taxon>
        <taxon>Ditrysia</taxon>
        <taxon>Yponomeutoidea</taxon>
        <taxon>Plutellidae</taxon>
        <taxon>Plutella</taxon>
    </lineage>
</organism>
<evidence type="ECO:0000313" key="2">
    <source>
        <dbReference type="Proteomes" id="UP000823941"/>
    </source>
</evidence>
<comment type="caution">
    <text evidence="1">The sequence shown here is derived from an EMBL/GenBank/DDBJ whole genome shotgun (WGS) entry which is preliminary data.</text>
</comment>
<evidence type="ECO:0000313" key="1">
    <source>
        <dbReference type="EMBL" id="KAG7300833.1"/>
    </source>
</evidence>
<gene>
    <name evidence="1" type="ORF">JYU34_015171</name>
</gene>
<accession>A0ABQ7QA61</accession>
<name>A0ABQ7QA61_PLUXY</name>